<dbReference type="STRING" id="762903.Pedsa_3137"/>
<organism evidence="2 3">
    <name type="scientific">Pseudopedobacter saltans (strain ATCC 51119 / DSM 12145 / JCM 21818 / CCUG 39354 / LMG 10337 / NBRC 100064 / NCIMB 13643)</name>
    <name type="common">Pedobacter saltans</name>
    <dbReference type="NCBI Taxonomy" id="762903"/>
    <lineage>
        <taxon>Bacteria</taxon>
        <taxon>Pseudomonadati</taxon>
        <taxon>Bacteroidota</taxon>
        <taxon>Sphingobacteriia</taxon>
        <taxon>Sphingobacteriales</taxon>
        <taxon>Sphingobacteriaceae</taxon>
        <taxon>Pseudopedobacter</taxon>
    </lineage>
</organism>
<keyword evidence="3" id="KW-1185">Reference proteome</keyword>
<keyword evidence="1" id="KW-0732">Signal</keyword>
<reference evidence="2 3" key="1">
    <citation type="journal article" date="2011" name="Stand. Genomic Sci.">
        <title>Complete genome sequence of the gliding, heparinolytic Pedobacter saltans type strain (113).</title>
        <authorList>
            <person name="Liolios K."/>
            <person name="Sikorski J."/>
            <person name="Lu M."/>
            <person name="Nolan M."/>
            <person name="Lapidus A."/>
            <person name="Lucas S."/>
            <person name="Hammon N."/>
            <person name="Deshpande S."/>
            <person name="Cheng J.F."/>
            <person name="Tapia R."/>
            <person name="Han C."/>
            <person name="Goodwin L."/>
            <person name="Pitluck S."/>
            <person name="Huntemann M."/>
            <person name="Ivanova N."/>
            <person name="Pagani I."/>
            <person name="Mavromatis K."/>
            <person name="Ovchinikova G."/>
            <person name="Pati A."/>
            <person name="Chen A."/>
            <person name="Palaniappan K."/>
            <person name="Land M."/>
            <person name="Hauser L."/>
            <person name="Brambilla E.M."/>
            <person name="Kotsyurbenko O."/>
            <person name="Rohde M."/>
            <person name="Tindall B.J."/>
            <person name="Abt B."/>
            <person name="Goker M."/>
            <person name="Detter J.C."/>
            <person name="Woyke T."/>
            <person name="Bristow J."/>
            <person name="Eisen J.A."/>
            <person name="Markowitz V."/>
            <person name="Hugenholtz P."/>
            <person name="Klenk H.P."/>
            <person name="Kyrpides N.C."/>
        </authorList>
    </citation>
    <scope>NUCLEOTIDE SEQUENCE [LARGE SCALE GENOMIC DNA]</scope>
    <source>
        <strain evidence="3">ATCC 51119 / DSM 12145 / JCM 21818 / LMG 10337 / NBRC 100064 / NCIMB 13643</strain>
    </source>
</reference>
<dbReference type="RefSeq" id="WP_013634160.1">
    <property type="nucleotide sequence ID" value="NC_015177.1"/>
</dbReference>
<protein>
    <submittedName>
        <fullName evidence="2">Uncharacterized protein</fullName>
    </submittedName>
</protein>
<dbReference type="AlphaFoldDB" id="F0SAQ4"/>
<gene>
    <name evidence="2" type="ordered locus">Pedsa_3137</name>
</gene>
<dbReference type="HOGENOM" id="CLU_2220923_0_0_10"/>
<evidence type="ECO:0000313" key="2">
    <source>
        <dbReference type="EMBL" id="ADY53675.1"/>
    </source>
</evidence>
<evidence type="ECO:0000313" key="3">
    <source>
        <dbReference type="Proteomes" id="UP000000310"/>
    </source>
</evidence>
<feature type="signal peptide" evidence="1">
    <location>
        <begin position="1"/>
        <end position="22"/>
    </location>
</feature>
<dbReference type="OrthoDB" id="9849373at2"/>
<name>F0SAQ4_PSESL</name>
<sequence>MSKNAFIRFITFALLFSVSQIAIPFHEIFHAHQETLHKNAGTYEIHKYEKPCCKPVNYFHFTAALLGKQIFIFSTLSFFYKERSQIGDYYNTVLRPSNKAPPVEIA</sequence>
<dbReference type="EMBL" id="CP002545">
    <property type="protein sequence ID" value="ADY53675.1"/>
    <property type="molecule type" value="Genomic_DNA"/>
</dbReference>
<proteinExistence type="predicted"/>
<reference evidence="3" key="2">
    <citation type="submission" date="2011-02" db="EMBL/GenBank/DDBJ databases">
        <title>The complete genome of Pedobacter saltans DSM 12145.</title>
        <authorList>
            <consortium name="US DOE Joint Genome Institute (JGI-PGF)"/>
            <person name="Lucas S."/>
            <person name="Copeland A."/>
            <person name="Lapidus A."/>
            <person name="Bruce D."/>
            <person name="Goodwin L."/>
            <person name="Pitluck S."/>
            <person name="Kyrpides N."/>
            <person name="Mavromatis K."/>
            <person name="Pagani I."/>
            <person name="Ivanova N."/>
            <person name="Ovchinnikova G."/>
            <person name="Lu M."/>
            <person name="Detter J.C."/>
            <person name="Han C."/>
            <person name="Land M."/>
            <person name="Hauser L."/>
            <person name="Markowitz V."/>
            <person name="Cheng J.-F."/>
            <person name="Hugenholtz P."/>
            <person name="Woyke T."/>
            <person name="Wu D."/>
            <person name="Tindall B."/>
            <person name="Pomrenke H.G."/>
            <person name="Brambilla E."/>
            <person name="Klenk H.-P."/>
            <person name="Eisen J.A."/>
        </authorList>
    </citation>
    <scope>NUCLEOTIDE SEQUENCE [LARGE SCALE GENOMIC DNA]</scope>
    <source>
        <strain evidence="3">ATCC 51119 / DSM 12145 / JCM 21818 / LMG 10337 / NBRC 100064 / NCIMB 13643</strain>
    </source>
</reference>
<feature type="chain" id="PRO_5003258305" evidence="1">
    <location>
        <begin position="23"/>
        <end position="106"/>
    </location>
</feature>
<dbReference type="Proteomes" id="UP000000310">
    <property type="component" value="Chromosome"/>
</dbReference>
<dbReference type="KEGG" id="psn:Pedsa_3137"/>
<accession>F0SAQ4</accession>
<evidence type="ECO:0000256" key="1">
    <source>
        <dbReference type="SAM" id="SignalP"/>
    </source>
</evidence>